<keyword evidence="3" id="KW-0255">Endonuclease</keyword>
<dbReference type="Gene3D" id="3.60.10.10">
    <property type="entry name" value="Endonuclease/exonuclease/phosphatase"/>
    <property type="match status" value="1"/>
</dbReference>
<evidence type="ECO:0000313" key="2">
    <source>
        <dbReference type="EMBL" id="PWJ22540.1"/>
    </source>
</evidence>
<name>A0A2Y9A5T5_9RHOB</name>
<evidence type="ECO:0000259" key="1">
    <source>
        <dbReference type="Pfam" id="PF03372"/>
    </source>
</evidence>
<dbReference type="AlphaFoldDB" id="A0A2Y9A5T5"/>
<accession>A0A2Y9A5T5</accession>
<dbReference type="GO" id="GO:0004527">
    <property type="term" value="F:exonuclease activity"/>
    <property type="evidence" value="ECO:0007669"/>
    <property type="project" value="UniProtKB-KW"/>
</dbReference>
<evidence type="ECO:0000313" key="3">
    <source>
        <dbReference type="EMBL" id="SSA38818.1"/>
    </source>
</evidence>
<dbReference type="Proteomes" id="UP000245839">
    <property type="component" value="Unassembled WGS sequence"/>
</dbReference>
<reference evidence="5" key="1">
    <citation type="submission" date="2016-10" db="EMBL/GenBank/DDBJ databases">
        <authorList>
            <person name="Varghese N."/>
            <person name="Submissions S."/>
        </authorList>
    </citation>
    <scope>NUCLEOTIDE SEQUENCE [LARGE SCALE GENOMIC DNA]</scope>
    <source>
        <strain evidence="5">DSM 25227</strain>
    </source>
</reference>
<dbReference type="EMBL" id="QGDJ01000001">
    <property type="protein sequence ID" value="PWJ22540.1"/>
    <property type="molecule type" value="Genomic_DNA"/>
</dbReference>
<reference evidence="3" key="2">
    <citation type="submission" date="2016-10" db="EMBL/GenBank/DDBJ databases">
        <authorList>
            <person name="Cai Z."/>
        </authorList>
    </citation>
    <scope>NUCLEOTIDE SEQUENCE [LARGE SCALE GENOMIC DNA]</scope>
    <source>
        <strain evidence="3">DSM 25227</strain>
    </source>
</reference>
<evidence type="ECO:0000313" key="4">
    <source>
        <dbReference type="Proteomes" id="UP000245839"/>
    </source>
</evidence>
<dbReference type="SUPFAM" id="SSF56219">
    <property type="entry name" value="DNase I-like"/>
    <property type="match status" value="1"/>
</dbReference>
<dbReference type="GO" id="GO:0004519">
    <property type="term" value="F:endonuclease activity"/>
    <property type="evidence" value="ECO:0007669"/>
    <property type="project" value="UniProtKB-KW"/>
</dbReference>
<dbReference type="Pfam" id="PF03372">
    <property type="entry name" value="Exo_endo_phos"/>
    <property type="match status" value="1"/>
</dbReference>
<keyword evidence="4" id="KW-1185">Reference proteome</keyword>
<protein>
    <submittedName>
        <fullName evidence="2">Endonuclease/exonuclease/phosphatase family metal-dependent hydrolase</fullName>
    </submittedName>
    <submittedName>
        <fullName evidence="3">Metal-dependent hydrolase, endonuclease/exonuclease/phosphatase family</fullName>
    </submittedName>
</protein>
<dbReference type="InterPro" id="IPR005135">
    <property type="entry name" value="Endo/exonuclease/phosphatase"/>
</dbReference>
<dbReference type="RefSeq" id="WP_109563085.1">
    <property type="nucleotide sequence ID" value="NZ_QGDJ01000001.1"/>
</dbReference>
<proteinExistence type="predicted"/>
<dbReference type="Proteomes" id="UP000251571">
    <property type="component" value="Unassembled WGS sequence"/>
</dbReference>
<feature type="domain" description="Endonuclease/exonuclease/phosphatase" evidence="1">
    <location>
        <begin position="5"/>
        <end position="260"/>
    </location>
</feature>
<evidence type="ECO:0000313" key="5">
    <source>
        <dbReference type="Proteomes" id="UP000251571"/>
    </source>
</evidence>
<gene>
    <name evidence="2" type="ORF">BCF38_101954</name>
    <name evidence="3" type="ORF">SAMN05421539_101954</name>
</gene>
<keyword evidence="3" id="KW-0269">Exonuclease</keyword>
<dbReference type="InterPro" id="IPR036691">
    <property type="entry name" value="Endo/exonu/phosph_ase_sf"/>
</dbReference>
<keyword evidence="3" id="KW-0540">Nuclease</keyword>
<reference evidence="2 4" key="3">
    <citation type="submission" date="2018-03" db="EMBL/GenBank/DDBJ databases">
        <title>Genomic Encyclopedia of Archaeal and Bacterial Type Strains, Phase II (KMG-II): from individual species to whole genera.</title>
        <authorList>
            <person name="Goeker M."/>
        </authorList>
    </citation>
    <scope>NUCLEOTIDE SEQUENCE [LARGE SCALE GENOMIC DNA]</scope>
    <source>
        <strain evidence="2 4">DSM 25227</strain>
    </source>
</reference>
<sequence length="271" mass="29937">MRIVSLNAWGGRCWPALDRWLAVERPDVVCLQEVTRAPLRAPPWLKYQDAFRELDQRADLFGDVSKALPMHQPWFAAAARGPLTDSNGRAWMSEHGIACWVAPHLAVTERIQGFVHGRFRRDGWGEEPVPRTMQVMRVEDPTTGASLVIGHFHGLREPEGKGDTPARQRQAVRARALVEGLAGQGEGVVLGGDFNLLPGSETFEILAEAGLYDLVQAGGIEDTRTELYDKPVRHANYVLVNDAVDLRGFEVPAAPVVSDHRPLILEVGMEA</sequence>
<organism evidence="3 5">
    <name type="scientific">Jannaschia seohaensis</name>
    <dbReference type="NCBI Taxonomy" id="475081"/>
    <lineage>
        <taxon>Bacteria</taxon>
        <taxon>Pseudomonadati</taxon>
        <taxon>Pseudomonadota</taxon>
        <taxon>Alphaproteobacteria</taxon>
        <taxon>Rhodobacterales</taxon>
        <taxon>Roseobacteraceae</taxon>
        <taxon>Jannaschia</taxon>
    </lineage>
</organism>
<dbReference type="EMBL" id="UETC01000001">
    <property type="protein sequence ID" value="SSA38818.1"/>
    <property type="molecule type" value="Genomic_DNA"/>
</dbReference>
<dbReference type="OrthoDB" id="4446218at2"/>
<keyword evidence="3" id="KW-0378">Hydrolase</keyword>